<feature type="region of interest" description="Disordered" evidence="1">
    <location>
        <begin position="289"/>
        <end position="313"/>
    </location>
</feature>
<evidence type="ECO:0000256" key="1">
    <source>
        <dbReference type="SAM" id="MobiDB-lite"/>
    </source>
</evidence>
<reference evidence="3" key="1">
    <citation type="journal article" date="2019" name="Int. J. Syst. Evol. Microbiol.">
        <title>The Global Catalogue of Microorganisms (GCM) 10K type strain sequencing project: providing services to taxonomists for standard genome sequencing and annotation.</title>
        <authorList>
            <consortium name="The Broad Institute Genomics Platform"/>
            <consortium name="The Broad Institute Genome Sequencing Center for Infectious Disease"/>
            <person name="Wu L."/>
            <person name="Ma J."/>
        </authorList>
    </citation>
    <scope>NUCLEOTIDE SEQUENCE [LARGE SCALE GENOMIC DNA]</scope>
    <source>
        <strain evidence="3">JCM 17563</strain>
    </source>
</reference>
<accession>A0ABP7TFD7</accession>
<dbReference type="InterPro" id="IPR014942">
    <property type="entry name" value="AbiEii"/>
</dbReference>
<protein>
    <submittedName>
        <fullName evidence="2">Nucleotidyl transferase AbiEii/AbiGii toxin family protein</fullName>
    </submittedName>
</protein>
<dbReference type="Proteomes" id="UP001500235">
    <property type="component" value="Unassembled WGS sequence"/>
</dbReference>
<name>A0ABP7TFD7_9SPHN</name>
<gene>
    <name evidence="2" type="ORF">GCM10022280_27660</name>
</gene>
<dbReference type="Pfam" id="PF08843">
    <property type="entry name" value="AbiEii"/>
    <property type="match status" value="1"/>
</dbReference>
<dbReference type="EMBL" id="BAABBQ010000001">
    <property type="protein sequence ID" value="GAA4025259.1"/>
    <property type="molecule type" value="Genomic_DNA"/>
</dbReference>
<sequence>MAKDVKDVGASVRARLLNLARKTGQSHDLLLTRYALERLLYRLTQTEHADWFVLKGAMLMTTWFNDPHRPTRDIDLLGFGDPRPEEMLQVFKEICSIPENDGVEFDIEKLAVTANREDLAYGGLRLQTYAVISGARLRIIIDIGFGDSVEPGVEEMELPVLLDQPPPHLRAYARETVVAEKFQAMVMIGQANTRLKDYYDMWLLARSYDFDSDRLAEAIAATFARRGTPIPTDTPDGLKPTFYEDRAKTSQWRAFVEDVAVDPGSLAEVSAVLLDFLMPAARAANSLAVGGGDGDAVGKPGRPAVGDGERPPA</sequence>
<keyword evidence="3" id="KW-1185">Reference proteome</keyword>
<dbReference type="RefSeq" id="WP_344707980.1">
    <property type="nucleotide sequence ID" value="NZ_BAABBQ010000001.1"/>
</dbReference>
<proteinExistence type="predicted"/>
<keyword evidence="2" id="KW-0808">Transferase</keyword>
<comment type="caution">
    <text evidence="2">The sequence shown here is derived from an EMBL/GenBank/DDBJ whole genome shotgun (WGS) entry which is preliminary data.</text>
</comment>
<dbReference type="GO" id="GO:0016740">
    <property type="term" value="F:transferase activity"/>
    <property type="evidence" value="ECO:0007669"/>
    <property type="project" value="UniProtKB-KW"/>
</dbReference>
<organism evidence="2 3">
    <name type="scientific">Sphingomonas swuensis</name>
    <dbReference type="NCBI Taxonomy" id="977800"/>
    <lineage>
        <taxon>Bacteria</taxon>
        <taxon>Pseudomonadati</taxon>
        <taxon>Pseudomonadota</taxon>
        <taxon>Alphaproteobacteria</taxon>
        <taxon>Sphingomonadales</taxon>
        <taxon>Sphingomonadaceae</taxon>
        <taxon>Sphingomonas</taxon>
    </lineage>
</organism>
<evidence type="ECO:0000313" key="3">
    <source>
        <dbReference type="Proteomes" id="UP001500235"/>
    </source>
</evidence>
<evidence type="ECO:0000313" key="2">
    <source>
        <dbReference type="EMBL" id="GAA4025259.1"/>
    </source>
</evidence>